<protein>
    <recommendedName>
        <fullName evidence="3">N-acetyltransferase domain-containing protein</fullName>
    </recommendedName>
</protein>
<gene>
    <name evidence="1" type="ORF">RM549_16065</name>
</gene>
<evidence type="ECO:0008006" key="3">
    <source>
        <dbReference type="Google" id="ProtNLM"/>
    </source>
</evidence>
<dbReference type="RefSeq" id="WP_311686683.1">
    <property type="nucleotide sequence ID" value="NZ_JAVRHM010000022.1"/>
</dbReference>
<reference evidence="1 2" key="1">
    <citation type="submission" date="2023-09" db="EMBL/GenBank/DDBJ databases">
        <authorList>
            <person name="Rey-Velasco X."/>
        </authorList>
    </citation>
    <scope>NUCLEOTIDE SEQUENCE [LARGE SCALE GENOMIC DNA]</scope>
    <source>
        <strain evidence="1 2">F188</strain>
    </source>
</reference>
<keyword evidence="2" id="KW-1185">Reference proteome</keyword>
<dbReference type="EMBL" id="JAVRHM010000022">
    <property type="protein sequence ID" value="MDT0691311.1"/>
    <property type="molecule type" value="Genomic_DNA"/>
</dbReference>
<proteinExistence type="predicted"/>
<evidence type="ECO:0000313" key="1">
    <source>
        <dbReference type="EMBL" id="MDT0691311.1"/>
    </source>
</evidence>
<evidence type="ECO:0000313" key="2">
    <source>
        <dbReference type="Proteomes" id="UP001261624"/>
    </source>
</evidence>
<name>A0ABU3E5N9_9FLAO</name>
<organism evidence="1 2">
    <name type="scientific">Autumnicola patrickiae</name>
    <dbReference type="NCBI Taxonomy" id="3075591"/>
    <lineage>
        <taxon>Bacteria</taxon>
        <taxon>Pseudomonadati</taxon>
        <taxon>Bacteroidota</taxon>
        <taxon>Flavobacteriia</taxon>
        <taxon>Flavobacteriales</taxon>
        <taxon>Flavobacteriaceae</taxon>
        <taxon>Autumnicola</taxon>
    </lineage>
</organism>
<dbReference type="Gene3D" id="3.40.630.30">
    <property type="match status" value="1"/>
</dbReference>
<sequence>MITLAEKKDLKQIKKLTESCAVAMQQKEIYQWNEHYPSRERLLEDIEKQELYIKVENCQIEGIIVLTNLMDEEYLPVKWLTNNDNNLYIHRLAIILLIGAQERAKNLWILLKIMPGSIIMNR</sequence>
<comment type="caution">
    <text evidence="1">The sequence shown here is derived from an EMBL/GenBank/DDBJ whole genome shotgun (WGS) entry which is preliminary data.</text>
</comment>
<accession>A0ABU3E5N9</accession>
<dbReference type="Proteomes" id="UP001261624">
    <property type="component" value="Unassembled WGS sequence"/>
</dbReference>